<dbReference type="PROSITE" id="PS50850">
    <property type="entry name" value="MFS"/>
    <property type="match status" value="1"/>
</dbReference>
<keyword evidence="2" id="KW-0813">Transport</keyword>
<evidence type="ECO:0000313" key="10">
    <source>
        <dbReference type="Proteomes" id="UP000095544"/>
    </source>
</evidence>
<comment type="subcellular location">
    <subcellularLocation>
        <location evidence="1">Cell membrane</location>
        <topology evidence="1">Multi-pass membrane protein</topology>
    </subcellularLocation>
</comment>
<proteinExistence type="predicted"/>
<keyword evidence="5 7" id="KW-1133">Transmembrane helix</keyword>
<protein>
    <submittedName>
        <fullName evidence="9">Inner membrane protein yqcE</fullName>
    </submittedName>
</protein>
<feature type="transmembrane region" description="Helical" evidence="7">
    <location>
        <begin position="173"/>
        <end position="196"/>
    </location>
</feature>
<dbReference type="InterPro" id="IPR020846">
    <property type="entry name" value="MFS_dom"/>
</dbReference>
<dbReference type="InterPro" id="IPR050171">
    <property type="entry name" value="MFS_Transporters"/>
</dbReference>
<feature type="transmembrane region" description="Helical" evidence="7">
    <location>
        <begin position="317"/>
        <end position="336"/>
    </location>
</feature>
<sequence length="417" mass="45858">MSESKKGKLGARTLLMLFIFGFVNAIMYCFPYVRYVFYDQQIAAMGITNEQSGVLMSAYSFAMMAAMIPGGILADKISVKKAMLLSILGSFVLIIIYALTMDFKIACVIWFFAGLTTNFVFWCAITKGVGMIGTEENQGTCYGIYYASSGIISAILNAICLWASGFGSDETKAFIIAMWVMAVGTLIAFFLLLVFFKEKEVKSDNPNDTFQIKHIGVVLKNPMTWMFSIMVLCAYGLYTSLSYFSPYLTDVLGVPLVNSSLISIVRSNLMNLLCPLGGYVIDKIFKSANKWYVTAFTAMIIIYAGVMIMPGTVSSGAATFVSLLPAAVAMMLYGVIWSGLKECKFKAAYTGTVIGIGSVLGYAPDFFYFPIFGKWMDTYGNGAYKMIFGFLMVTAVIGIIMAILMKLRIKKMSVSEK</sequence>
<keyword evidence="4 7" id="KW-0812">Transmembrane</keyword>
<feature type="transmembrane region" description="Helical" evidence="7">
    <location>
        <begin position="145"/>
        <end position="167"/>
    </location>
</feature>
<evidence type="ECO:0000256" key="6">
    <source>
        <dbReference type="ARBA" id="ARBA00023136"/>
    </source>
</evidence>
<evidence type="ECO:0000256" key="5">
    <source>
        <dbReference type="ARBA" id="ARBA00022989"/>
    </source>
</evidence>
<dbReference type="GO" id="GO:0005886">
    <property type="term" value="C:plasma membrane"/>
    <property type="evidence" value="ECO:0007669"/>
    <property type="project" value="UniProtKB-SubCell"/>
</dbReference>
<feature type="transmembrane region" description="Helical" evidence="7">
    <location>
        <begin position="348"/>
        <end position="371"/>
    </location>
</feature>
<evidence type="ECO:0000256" key="1">
    <source>
        <dbReference type="ARBA" id="ARBA00004651"/>
    </source>
</evidence>
<feature type="transmembrane region" description="Helical" evidence="7">
    <location>
        <begin position="217"/>
        <end position="238"/>
    </location>
</feature>
<dbReference type="EMBL" id="CYZU01000025">
    <property type="protein sequence ID" value="CUO62897.1"/>
    <property type="molecule type" value="Genomic_DNA"/>
</dbReference>
<feature type="transmembrane region" description="Helical" evidence="7">
    <location>
        <begin position="12"/>
        <end position="33"/>
    </location>
</feature>
<dbReference type="PANTHER" id="PTHR23517">
    <property type="entry name" value="RESISTANCE PROTEIN MDTM, PUTATIVE-RELATED-RELATED"/>
    <property type="match status" value="1"/>
</dbReference>
<gene>
    <name evidence="9" type="primary">yqcE</name>
    <name evidence="9" type="ORF">ERS852491_02790</name>
</gene>
<dbReference type="PANTHER" id="PTHR23517:SF3">
    <property type="entry name" value="INTEGRAL MEMBRANE TRANSPORT PROTEIN"/>
    <property type="match status" value="1"/>
</dbReference>
<feature type="domain" description="Major facilitator superfamily (MFS) profile" evidence="8">
    <location>
        <begin position="9"/>
        <end position="410"/>
    </location>
</feature>
<dbReference type="Gene3D" id="1.20.1250.20">
    <property type="entry name" value="MFS general substrate transporter like domains"/>
    <property type="match status" value="2"/>
</dbReference>
<keyword evidence="6 7" id="KW-0472">Membrane</keyword>
<accession>A0A174GND4</accession>
<dbReference type="Pfam" id="PF07690">
    <property type="entry name" value="MFS_1"/>
    <property type="match status" value="1"/>
</dbReference>
<evidence type="ECO:0000256" key="3">
    <source>
        <dbReference type="ARBA" id="ARBA00022475"/>
    </source>
</evidence>
<evidence type="ECO:0000256" key="2">
    <source>
        <dbReference type="ARBA" id="ARBA00022448"/>
    </source>
</evidence>
<evidence type="ECO:0000256" key="4">
    <source>
        <dbReference type="ARBA" id="ARBA00022692"/>
    </source>
</evidence>
<organism evidence="9 10">
    <name type="scientific">Faecalicatena contorta</name>
    <dbReference type="NCBI Taxonomy" id="39482"/>
    <lineage>
        <taxon>Bacteria</taxon>
        <taxon>Bacillati</taxon>
        <taxon>Bacillota</taxon>
        <taxon>Clostridia</taxon>
        <taxon>Lachnospirales</taxon>
        <taxon>Lachnospiraceae</taxon>
        <taxon>Faecalicatena</taxon>
    </lineage>
</organism>
<evidence type="ECO:0000259" key="8">
    <source>
        <dbReference type="PROSITE" id="PS50850"/>
    </source>
</evidence>
<feature type="transmembrane region" description="Helical" evidence="7">
    <location>
        <begin position="53"/>
        <end position="75"/>
    </location>
</feature>
<evidence type="ECO:0000313" key="9">
    <source>
        <dbReference type="EMBL" id="CUO62897.1"/>
    </source>
</evidence>
<dbReference type="SUPFAM" id="SSF103473">
    <property type="entry name" value="MFS general substrate transporter"/>
    <property type="match status" value="1"/>
</dbReference>
<evidence type="ECO:0000256" key="7">
    <source>
        <dbReference type="SAM" id="Phobius"/>
    </source>
</evidence>
<keyword evidence="3" id="KW-1003">Cell membrane</keyword>
<feature type="transmembrane region" description="Helical" evidence="7">
    <location>
        <begin position="291"/>
        <end position="311"/>
    </location>
</feature>
<dbReference type="Proteomes" id="UP000095544">
    <property type="component" value="Unassembled WGS sequence"/>
</dbReference>
<dbReference type="InterPro" id="IPR011701">
    <property type="entry name" value="MFS"/>
</dbReference>
<name>A0A174GND4_9FIRM</name>
<dbReference type="OrthoDB" id="9773404at2"/>
<dbReference type="InterPro" id="IPR036259">
    <property type="entry name" value="MFS_trans_sf"/>
</dbReference>
<feature type="transmembrane region" description="Helical" evidence="7">
    <location>
        <begin position="82"/>
        <end position="99"/>
    </location>
</feature>
<dbReference type="STRING" id="39482.ERS852491_02790"/>
<feature type="transmembrane region" description="Helical" evidence="7">
    <location>
        <begin position="105"/>
        <end position="125"/>
    </location>
</feature>
<dbReference type="AlphaFoldDB" id="A0A174GND4"/>
<dbReference type="CDD" id="cd06174">
    <property type="entry name" value="MFS"/>
    <property type="match status" value="1"/>
</dbReference>
<dbReference type="RefSeq" id="WP_055153708.1">
    <property type="nucleotide sequence ID" value="NZ_CYZU01000025.1"/>
</dbReference>
<dbReference type="GO" id="GO:0022857">
    <property type="term" value="F:transmembrane transporter activity"/>
    <property type="evidence" value="ECO:0007669"/>
    <property type="project" value="InterPro"/>
</dbReference>
<reference evidence="9 10" key="1">
    <citation type="submission" date="2015-09" db="EMBL/GenBank/DDBJ databases">
        <authorList>
            <consortium name="Pathogen Informatics"/>
        </authorList>
    </citation>
    <scope>NUCLEOTIDE SEQUENCE [LARGE SCALE GENOMIC DNA]</scope>
    <source>
        <strain evidence="9 10">2789STDY5834876</strain>
    </source>
</reference>
<feature type="transmembrane region" description="Helical" evidence="7">
    <location>
        <begin position="383"/>
        <end position="405"/>
    </location>
</feature>